<dbReference type="EMBL" id="LJGP01000009">
    <property type="protein sequence ID" value="KWU04372.1"/>
    <property type="molecule type" value="Genomic_DNA"/>
</dbReference>
<name>A0A109DFA9_9LACO</name>
<dbReference type="GO" id="GO:0003677">
    <property type="term" value="F:DNA binding"/>
    <property type="evidence" value="ECO:0007669"/>
    <property type="project" value="UniProtKB-UniRule"/>
</dbReference>
<keyword evidence="2 5" id="KW-0808">Transferase</keyword>
<reference evidence="8 12" key="2">
    <citation type="submission" date="2017-12" db="EMBL/GenBank/DDBJ databases">
        <title>Phylogenetic diversity of female urinary microbiome.</title>
        <authorList>
            <person name="Thomas-White K."/>
            <person name="Wolfe A.J."/>
        </authorList>
    </citation>
    <scope>NUCLEOTIDE SEQUENCE [LARGE SCALE GENOMIC DNA]</scope>
    <source>
        <strain evidence="8 12">UMB0085</strain>
    </source>
</reference>
<evidence type="ECO:0000313" key="8">
    <source>
        <dbReference type="EMBL" id="PLT11269.1"/>
    </source>
</evidence>
<proteinExistence type="inferred from homology"/>
<evidence type="ECO:0000256" key="2">
    <source>
        <dbReference type="ARBA" id="ARBA00022679"/>
    </source>
</evidence>
<comment type="similarity">
    <text evidence="5">Belongs to the RNA polymerase subunit epsilon family.</text>
</comment>
<keyword evidence="4 5" id="KW-0804">Transcription</keyword>
<sequence length="73" mass="8695">MIYKVLYQKDKIVNPRRETTQTLYMEADNMVEARSMVEDNTPYNIELIQELTGNSLTYEKEHADFKLTTFDKK</sequence>
<dbReference type="EMBL" id="CP047415">
    <property type="protein sequence ID" value="QLL74220.1"/>
    <property type="molecule type" value="Genomic_DNA"/>
</dbReference>
<dbReference type="Proteomes" id="UP000067598">
    <property type="component" value="Unassembled WGS sequence"/>
</dbReference>
<dbReference type="Proteomes" id="UP000235119">
    <property type="component" value="Unassembled WGS sequence"/>
</dbReference>
<evidence type="ECO:0000313" key="10">
    <source>
        <dbReference type="EMBL" id="RXF57478.1"/>
    </source>
</evidence>
<dbReference type="Proteomes" id="UP000510660">
    <property type="component" value="Chromosome"/>
</dbReference>
<keyword evidence="1 5" id="KW-0240">DNA-directed RNA polymerase</keyword>
<reference evidence="9 15" key="5">
    <citation type="submission" date="2020-01" db="EMBL/GenBank/DDBJ databases">
        <title>Complete and circular genome sequences of six lactobacillus isolates from horses.</title>
        <authorList>
            <person name="Hassan H.M."/>
        </authorList>
    </citation>
    <scope>NUCLEOTIDE SEQUENCE [LARGE SCALE GENOMIC DNA]</scope>
    <source>
        <strain evidence="9 15">1D</strain>
    </source>
</reference>
<dbReference type="InterPro" id="IPR009907">
    <property type="entry name" value="RpoY"/>
</dbReference>
<reference evidence="6 14" key="4">
    <citation type="submission" date="2019-09" db="EMBL/GenBank/DDBJ databases">
        <title>Investigation of probiotic properties of different lactic acid bacteria.</title>
        <authorList>
            <person name="Jaomanjaka F."/>
            <person name="Blanc P."/>
        </authorList>
    </citation>
    <scope>NUCLEOTIDE SEQUENCE [LARGE SCALE GENOMIC DNA]</scope>
    <source>
        <strain evidence="6 14">BIO6272</strain>
    </source>
</reference>
<dbReference type="EC" id="2.7.7.6" evidence="5"/>
<evidence type="ECO:0000256" key="1">
    <source>
        <dbReference type="ARBA" id="ARBA00022478"/>
    </source>
</evidence>
<evidence type="ECO:0000256" key="4">
    <source>
        <dbReference type="ARBA" id="ARBA00023163"/>
    </source>
</evidence>
<evidence type="ECO:0000313" key="9">
    <source>
        <dbReference type="EMBL" id="QLL74220.1"/>
    </source>
</evidence>
<evidence type="ECO:0000313" key="15">
    <source>
        <dbReference type="Proteomes" id="UP000510660"/>
    </source>
</evidence>
<dbReference type="EMBL" id="PKIW01000022">
    <property type="protein sequence ID" value="PLT11269.1"/>
    <property type="molecule type" value="Genomic_DNA"/>
</dbReference>
<evidence type="ECO:0000313" key="14">
    <source>
        <dbReference type="Proteomes" id="UP000430323"/>
    </source>
</evidence>
<reference evidence="10 13" key="3">
    <citation type="submission" date="2019-01" db="EMBL/GenBank/DDBJ databases">
        <title>The genome sequence of Lactobacillus crispatus L49.</title>
        <authorList>
            <person name="Zhong J."/>
            <person name="Zhang J."/>
        </authorList>
    </citation>
    <scope>NUCLEOTIDE SEQUENCE [LARGE SCALE GENOMIC DNA]</scope>
    <source>
        <strain evidence="10 13">L49</strain>
    </source>
</reference>
<dbReference type="RefSeq" id="WP_060461866.1">
    <property type="nucleotide sequence ID" value="NZ_AP025162.1"/>
</dbReference>
<gene>
    <name evidence="5" type="primary">rpoY</name>
    <name evidence="7" type="ORF">AEL95_03105</name>
    <name evidence="8" type="ORF">CYJ79_05670</name>
    <name evidence="10" type="ORF">ERD32_06885</name>
    <name evidence="6" type="ORF">F8251_02445</name>
    <name evidence="9" type="ORF">GTO85_07615</name>
</gene>
<comment type="subunit">
    <text evidence="5">RNAP is composed of a core of 2 alpha, a beta and a beta' subunit. The core is associated with a delta subunit, and at least one of epsilon or omega. When a sigma factor is associated with the core the holoenzyme is formed, which can initiate transcription.</text>
</comment>
<dbReference type="AlphaFoldDB" id="A0A109DFA9"/>
<organism evidence="7 11">
    <name type="scientific">Lactobacillus crispatus</name>
    <dbReference type="NCBI Taxonomy" id="47770"/>
    <lineage>
        <taxon>Bacteria</taxon>
        <taxon>Bacillati</taxon>
        <taxon>Bacillota</taxon>
        <taxon>Bacilli</taxon>
        <taxon>Lactobacillales</taxon>
        <taxon>Lactobacillaceae</taxon>
        <taxon>Lactobacillus</taxon>
    </lineage>
</organism>
<dbReference type="HAMAP" id="MF_01553">
    <property type="entry name" value="RNApol_bact_RpoY"/>
    <property type="match status" value="1"/>
</dbReference>
<dbReference type="NCBIfam" id="NF010188">
    <property type="entry name" value="PRK13667.1"/>
    <property type="match status" value="1"/>
</dbReference>
<keyword evidence="3 5" id="KW-0548">Nucleotidyltransferase</keyword>
<comment type="catalytic activity">
    <reaction evidence="5">
        <text>RNA(n) + a ribonucleoside 5'-triphosphate = RNA(n+1) + diphosphate</text>
        <dbReference type="Rhea" id="RHEA:21248"/>
        <dbReference type="Rhea" id="RHEA-COMP:14527"/>
        <dbReference type="Rhea" id="RHEA-COMP:17342"/>
        <dbReference type="ChEBI" id="CHEBI:33019"/>
        <dbReference type="ChEBI" id="CHEBI:61557"/>
        <dbReference type="ChEBI" id="CHEBI:140395"/>
        <dbReference type="EC" id="2.7.7.6"/>
    </reaction>
</comment>
<evidence type="ECO:0000313" key="11">
    <source>
        <dbReference type="Proteomes" id="UP000067598"/>
    </source>
</evidence>
<dbReference type="GO" id="GO:0000428">
    <property type="term" value="C:DNA-directed RNA polymerase complex"/>
    <property type="evidence" value="ECO:0007669"/>
    <property type="project" value="UniProtKB-KW"/>
</dbReference>
<dbReference type="EMBL" id="WBOB01000007">
    <property type="protein sequence ID" value="KAB1977696.1"/>
    <property type="molecule type" value="Genomic_DNA"/>
</dbReference>
<evidence type="ECO:0000313" key="7">
    <source>
        <dbReference type="EMBL" id="KWU04372.1"/>
    </source>
</evidence>
<evidence type="ECO:0000313" key="13">
    <source>
        <dbReference type="Proteomes" id="UP000289808"/>
    </source>
</evidence>
<accession>A0A109DFA9</accession>
<evidence type="ECO:0000313" key="12">
    <source>
        <dbReference type="Proteomes" id="UP000235119"/>
    </source>
</evidence>
<evidence type="ECO:0000256" key="3">
    <source>
        <dbReference type="ARBA" id="ARBA00022695"/>
    </source>
</evidence>
<reference evidence="7 11" key="1">
    <citation type="journal article" date="2016" name="Microbiology (Mosc.)">
        <title>Comparison of Lactobacillus crispatus isolates from Lactobacillus-dominated vaginal microbiomes with isolates from microbiomes containing bacterial vaginosis-associated bacteria.</title>
        <authorList>
            <person name="Abdelmaksoud A.A."/>
            <person name="Koparde V.N."/>
            <person name="Sheth N.U."/>
            <person name="Serrano M.G."/>
            <person name="Glascock A.L."/>
            <person name="Fettweis J.M."/>
            <person name="Strauss Iii J.F."/>
            <person name="Buck G.A."/>
            <person name="Jefferson K.K."/>
        </authorList>
    </citation>
    <scope>NUCLEOTIDE SEQUENCE [LARGE SCALE GENOMIC DNA]</scope>
    <source>
        <strain evidence="7 11">VMC3</strain>
    </source>
</reference>
<dbReference type="EMBL" id="SCLX01000036">
    <property type="protein sequence ID" value="RXF57478.1"/>
    <property type="molecule type" value="Genomic_DNA"/>
</dbReference>
<protein>
    <recommendedName>
        <fullName evidence="5">DNA-directed RNA polymerase subunit epsilon</fullName>
        <shortName evidence="5">RNAP epsilon subunit</shortName>
        <ecNumber evidence="5">2.7.7.6</ecNumber>
    </recommendedName>
    <alternativeName>
        <fullName evidence="5">RNA polymerase epsilon subunit</fullName>
    </alternativeName>
    <alternativeName>
        <fullName evidence="5">Transcriptase subunit epsilon</fullName>
    </alternativeName>
</protein>
<dbReference type="Proteomes" id="UP000289808">
    <property type="component" value="Unassembled WGS sequence"/>
</dbReference>
<dbReference type="Pfam" id="PF07288">
    <property type="entry name" value="RpoY"/>
    <property type="match status" value="1"/>
</dbReference>
<dbReference type="Gene3D" id="3.10.20.730">
    <property type="entry name" value="RNAP, epsilon subunit-like"/>
    <property type="match status" value="1"/>
</dbReference>
<dbReference type="PATRIC" id="fig|47770.28.peg.2238"/>
<dbReference type="Proteomes" id="UP000430323">
    <property type="component" value="Unassembled WGS sequence"/>
</dbReference>
<evidence type="ECO:0000256" key="5">
    <source>
        <dbReference type="HAMAP-Rule" id="MF_01553"/>
    </source>
</evidence>
<evidence type="ECO:0000313" key="6">
    <source>
        <dbReference type="EMBL" id="KAB1977696.1"/>
    </source>
</evidence>
<dbReference type="GO" id="GO:0006351">
    <property type="term" value="P:DNA-templated transcription"/>
    <property type="evidence" value="ECO:0007669"/>
    <property type="project" value="UniProtKB-UniRule"/>
</dbReference>
<comment type="function">
    <text evidence="5">A non-essential component of RNA polymerase (RNAP).</text>
</comment>
<dbReference type="GO" id="GO:0003899">
    <property type="term" value="F:DNA-directed RNA polymerase activity"/>
    <property type="evidence" value="ECO:0007669"/>
    <property type="project" value="UniProtKB-UniRule"/>
</dbReference>